<accession>A0AA88KX71</accession>
<evidence type="ECO:0000256" key="10">
    <source>
        <dbReference type="RuleBase" id="RU000488"/>
    </source>
</evidence>
<feature type="repeat" description="Solcar" evidence="9">
    <location>
        <begin position="27"/>
        <end position="119"/>
    </location>
</feature>
<evidence type="ECO:0000313" key="13">
    <source>
        <dbReference type="Proteomes" id="UP001187531"/>
    </source>
</evidence>
<evidence type="ECO:0000256" key="9">
    <source>
        <dbReference type="PROSITE-ProRule" id="PRU00282"/>
    </source>
</evidence>
<keyword evidence="3 9" id="KW-0812">Transmembrane</keyword>
<keyword evidence="6 11" id="KW-1133">Transmembrane helix</keyword>
<comment type="subcellular location">
    <subcellularLocation>
        <location evidence="1">Mitochondrion outer membrane</location>
        <topology evidence="1">Multi-pass membrane protein</topology>
    </subcellularLocation>
</comment>
<dbReference type="InterPro" id="IPR023395">
    <property type="entry name" value="MCP_dom_sf"/>
</dbReference>
<evidence type="ECO:0000256" key="3">
    <source>
        <dbReference type="ARBA" id="ARBA00022692"/>
    </source>
</evidence>
<dbReference type="Pfam" id="PF00153">
    <property type="entry name" value="Mito_carr"/>
    <property type="match status" value="2"/>
</dbReference>
<evidence type="ECO:0000256" key="1">
    <source>
        <dbReference type="ARBA" id="ARBA00004374"/>
    </source>
</evidence>
<dbReference type="GO" id="GO:0005741">
    <property type="term" value="C:mitochondrial outer membrane"/>
    <property type="evidence" value="ECO:0007669"/>
    <property type="project" value="UniProtKB-SubCell"/>
</dbReference>
<dbReference type="EMBL" id="JAVRJZ010000020">
    <property type="protein sequence ID" value="KAK2705494.1"/>
    <property type="molecule type" value="Genomic_DNA"/>
</dbReference>
<comment type="caution">
    <text evidence="12">The sequence shown here is derived from an EMBL/GenBank/DDBJ whole genome shotgun (WGS) entry which is preliminary data.</text>
</comment>
<evidence type="ECO:0000256" key="4">
    <source>
        <dbReference type="ARBA" id="ARBA00022737"/>
    </source>
</evidence>
<organism evidence="12 13">
    <name type="scientific">Artemia franciscana</name>
    <name type="common">Brine shrimp</name>
    <name type="synonym">Artemia sanfranciscana</name>
    <dbReference type="NCBI Taxonomy" id="6661"/>
    <lineage>
        <taxon>Eukaryota</taxon>
        <taxon>Metazoa</taxon>
        <taxon>Ecdysozoa</taxon>
        <taxon>Arthropoda</taxon>
        <taxon>Crustacea</taxon>
        <taxon>Branchiopoda</taxon>
        <taxon>Anostraca</taxon>
        <taxon>Artemiidae</taxon>
        <taxon>Artemia</taxon>
    </lineage>
</organism>
<dbReference type="SUPFAM" id="SSF103506">
    <property type="entry name" value="Mitochondrial carrier"/>
    <property type="match status" value="1"/>
</dbReference>
<evidence type="ECO:0000256" key="11">
    <source>
        <dbReference type="SAM" id="Phobius"/>
    </source>
</evidence>
<dbReference type="Gene3D" id="1.50.40.10">
    <property type="entry name" value="Mitochondrial carrier domain"/>
    <property type="match status" value="1"/>
</dbReference>
<keyword evidence="8 9" id="KW-0472">Membrane</keyword>
<dbReference type="InterPro" id="IPR018108">
    <property type="entry name" value="MCP_transmembrane"/>
</dbReference>
<keyword evidence="5" id="KW-1000">Mitochondrion outer membrane</keyword>
<evidence type="ECO:0000256" key="2">
    <source>
        <dbReference type="ARBA" id="ARBA00006375"/>
    </source>
</evidence>
<name>A0AA88KX71_ARTSF</name>
<feature type="transmembrane region" description="Helical" evidence="11">
    <location>
        <begin position="222"/>
        <end position="243"/>
    </location>
</feature>
<protein>
    <submittedName>
        <fullName evidence="12">Uncharacterized protein</fullName>
    </submittedName>
</protein>
<evidence type="ECO:0000256" key="6">
    <source>
        <dbReference type="ARBA" id="ARBA00022989"/>
    </source>
</evidence>
<keyword evidence="13" id="KW-1185">Reference proteome</keyword>
<evidence type="ECO:0000256" key="5">
    <source>
        <dbReference type="ARBA" id="ARBA00022787"/>
    </source>
</evidence>
<dbReference type="PANTHER" id="PTHR10780:SF18">
    <property type="entry name" value="LD43650P"/>
    <property type="match status" value="1"/>
</dbReference>
<proteinExistence type="inferred from homology"/>
<evidence type="ECO:0000256" key="7">
    <source>
        <dbReference type="ARBA" id="ARBA00023128"/>
    </source>
</evidence>
<keyword evidence="7" id="KW-0496">Mitochondrion</keyword>
<dbReference type="AlphaFoldDB" id="A0AA88KX71"/>
<keyword evidence="4" id="KW-0677">Repeat</keyword>
<keyword evidence="10" id="KW-0813">Transport</keyword>
<dbReference type="PANTHER" id="PTHR10780">
    <property type="entry name" value="MITOCHONDRIAL CARRIER HOMOLOG"/>
    <property type="match status" value="1"/>
</dbReference>
<reference evidence="12" key="1">
    <citation type="submission" date="2023-07" db="EMBL/GenBank/DDBJ databases">
        <title>Chromosome-level genome assembly of Artemia franciscana.</title>
        <authorList>
            <person name="Jo E."/>
        </authorList>
    </citation>
    <scope>NUCLEOTIDE SEQUENCE</scope>
    <source>
        <tissue evidence="12">Whole body</tissue>
    </source>
</reference>
<comment type="similarity">
    <text evidence="2 10">Belongs to the mitochondrial carrier (TC 2.A.29) family.</text>
</comment>
<feature type="repeat" description="Solcar" evidence="9">
    <location>
        <begin position="157"/>
        <end position="246"/>
    </location>
</feature>
<dbReference type="PROSITE" id="PS50920">
    <property type="entry name" value="SOLCAR"/>
    <property type="match status" value="2"/>
</dbReference>
<gene>
    <name evidence="12" type="ORF">QYM36_015775</name>
</gene>
<evidence type="ECO:0000256" key="8">
    <source>
        <dbReference type="ARBA" id="ARBA00023136"/>
    </source>
</evidence>
<sequence length="351" mass="39897">MEYNGRFWSKFWNGSNNKTKKNSITVPTILDRGLARAIIYPFEYAKILIQIGYEPLEPVSGRSLLGHATLFYPNLVEYTMYIYQRDGFLGLYRGFLPWLFGYALGDFVYQEVTKLIHFEGDTPDSAGLPLPGIPGPFMSEFQFAEEDVSDESLKNFLQKLAKYLAGRLASIIACQPFMVVATRMCGQFVGRETLYKGILPSVREIFSREGIQGFFAGIIPRLIGEFFALVISGSFAFAVNWFVKRGSLRECVSLAFSVFVSRIAYPLQTVSTTMAINNSRIEAGLHPFTPLYGNWYECWRDLRQKNQSMRGANVFFRAFTGPQTIINDVAYPMGPTYPMDFKKIKDLIIKI</sequence>
<dbReference type="Proteomes" id="UP001187531">
    <property type="component" value="Unassembled WGS sequence"/>
</dbReference>
<evidence type="ECO:0000313" key="12">
    <source>
        <dbReference type="EMBL" id="KAK2705494.1"/>
    </source>
</evidence>